<accession>A0A221W278</accession>
<evidence type="ECO:0000313" key="1">
    <source>
        <dbReference type="EMBL" id="ASO19905.1"/>
    </source>
</evidence>
<dbReference type="Pfam" id="PF07883">
    <property type="entry name" value="Cupin_2"/>
    <property type="match status" value="1"/>
</dbReference>
<dbReference type="Proteomes" id="UP000204221">
    <property type="component" value="Chromosome"/>
</dbReference>
<dbReference type="OrthoDB" id="9794183at2"/>
<protein>
    <submittedName>
        <fullName evidence="1">Cupin domain protein</fullName>
    </submittedName>
</protein>
<keyword evidence="2" id="KW-1185">Reference proteome</keyword>
<dbReference type="AlphaFoldDB" id="A0A221W278"/>
<dbReference type="InterPro" id="IPR052044">
    <property type="entry name" value="PKS_Associated_Protein"/>
</dbReference>
<name>A0A221W278_9PSEU</name>
<dbReference type="RefSeq" id="WP_093941332.1">
    <property type="nucleotide sequence ID" value="NZ_CP022521.1"/>
</dbReference>
<dbReference type="InterPro" id="IPR011051">
    <property type="entry name" value="RmlC_Cupin_sf"/>
</dbReference>
<evidence type="ECO:0000313" key="2">
    <source>
        <dbReference type="Proteomes" id="UP000204221"/>
    </source>
</evidence>
<proteinExistence type="predicted"/>
<dbReference type="CDD" id="cd02226">
    <property type="entry name" value="cupin_YdbB-like"/>
    <property type="match status" value="1"/>
</dbReference>
<dbReference type="Gene3D" id="2.60.120.10">
    <property type="entry name" value="Jelly Rolls"/>
    <property type="match status" value="1"/>
</dbReference>
<sequence>MDSVVSLADKLTLIDEHWSPRIVATVNEQEVKLVKVLGEFVWHDHPDTDELFLVVRGTLHIDLPDGRRTLRAGEMYVVPRTVRHRPVADEECHILLIESAGTLNTGEHTDSALTSPATWL</sequence>
<organism evidence="1 2">
    <name type="scientific">Actinoalloteichus hoggarensis</name>
    <dbReference type="NCBI Taxonomy" id="1470176"/>
    <lineage>
        <taxon>Bacteria</taxon>
        <taxon>Bacillati</taxon>
        <taxon>Actinomycetota</taxon>
        <taxon>Actinomycetes</taxon>
        <taxon>Pseudonocardiales</taxon>
        <taxon>Pseudonocardiaceae</taxon>
        <taxon>Actinoalloteichus</taxon>
    </lineage>
</organism>
<dbReference type="InterPro" id="IPR014710">
    <property type="entry name" value="RmlC-like_jellyroll"/>
</dbReference>
<reference evidence="1 2" key="1">
    <citation type="submission" date="2017-07" db="EMBL/GenBank/DDBJ databases">
        <title>Complete genome sequence of Actinoalloteichus hoggarensis DSM 45943, type strain of Actinoalloteichus hoggarensis.</title>
        <authorList>
            <person name="Ruckert C."/>
            <person name="Nouioui I."/>
            <person name="Willmese J."/>
            <person name="van Wezel G."/>
            <person name="Klenk H.-P."/>
            <person name="Kalinowski J."/>
            <person name="Zotchev S.B."/>
        </authorList>
    </citation>
    <scope>NUCLEOTIDE SEQUENCE [LARGE SCALE GENOMIC DNA]</scope>
    <source>
        <strain evidence="1 2">DSM 45943</strain>
    </source>
</reference>
<dbReference type="PANTHER" id="PTHR36114:SF1">
    <property type="entry name" value="16.7 KDA PROTEIN IN WHIE LOCUS"/>
    <property type="match status" value="1"/>
</dbReference>
<dbReference type="EMBL" id="CP022521">
    <property type="protein sequence ID" value="ASO19905.1"/>
    <property type="molecule type" value="Genomic_DNA"/>
</dbReference>
<dbReference type="PANTHER" id="PTHR36114">
    <property type="entry name" value="16.7 KDA PROTEIN IN WHIE LOCUS"/>
    <property type="match status" value="1"/>
</dbReference>
<dbReference type="InterPro" id="IPR013096">
    <property type="entry name" value="Cupin_2"/>
</dbReference>
<gene>
    <name evidence="1" type="ORF">AHOG_11310</name>
</gene>
<dbReference type="KEGG" id="ahg:AHOG_11310"/>
<dbReference type="SUPFAM" id="SSF51182">
    <property type="entry name" value="RmlC-like cupins"/>
    <property type="match status" value="1"/>
</dbReference>